<dbReference type="InterPro" id="IPR029063">
    <property type="entry name" value="SAM-dependent_MTases_sf"/>
</dbReference>
<evidence type="ECO:0000256" key="3">
    <source>
        <dbReference type="SAM" id="MobiDB-lite"/>
    </source>
</evidence>
<dbReference type="STRING" id="67386.AQI95_07860"/>
<dbReference type="AlphaFoldDB" id="A0A101PB74"/>
<evidence type="ECO:0000256" key="2">
    <source>
        <dbReference type="ARBA" id="ARBA00022679"/>
    </source>
</evidence>
<dbReference type="Proteomes" id="UP000053127">
    <property type="component" value="Unassembled WGS sequence"/>
</dbReference>
<dbReference type="OrthoDB" id="9777638at2"/>
<dbReference type="SUPFAM" id="SSF53335">
    <property type="entry name" value="S-adenosyl-L-methionine-dependent methyltransferases"/>
    <property type="match status" value="1"/>
</dbReference>
<organism evidence="5 6">
    <name type="scientific">Streptomyces yokosukanensis</name>
    <dbReference type="NCBI Taxonomy" id="67386"/>
    <lineage>
        <taxon>Bacteria</taxon>
        <taxon>Bacillati</taxon>
        <taxon>Actinomycetota</taxon>
        <taxon>Actinomycetes</taxon>
        <taxon>Kitasatosporales</taxon>
        <taxon>Streptomycetaceae</taxon>
        <taxon>Streptomyces</taxon>
    </lineage>
</organism>
<evidence type="ECO:0000259" key="4">
    <source>
        <dbReference type="Pfam" id="PF13649"/>
    </source>
</evidence>
<keyword evidence="1" id="KW-0489">Methyltransferase</keyword>
<keyword evidence="2" id="KW-0808">Transferase</keyword>
<feature type="compositionally biased region" description="Pro residues" evidence="3">
    <location>
        <begin position="285"/>
        <end position="295"/>
    </location>
</feature>
<feature type="region of interest" description="Disordered" evidence="3">
    <location>
        <begin position="282"/>
        <end position="312"/>
    </location>
</feature>
<dbReference type="GO" id="GO:0008168">
    <property type="term" value="F:methyltransferase activity"/>
    <property type="evidence" value="ECO:0007669"/>
    <property type="project" value="UniProtKB-KW"/>
</dbReference>
<dbReference type="RefSeq" id="WP_067119480.1">
    <property type="nucleotide sequence ID" value="NZ_KQ948208.1"/>
</dbReference>
<reference evidence="5 6" key="1">
    <citation type="submission" date="2015-10" db="EMBL/GenBank/DDBJ databases">
        <title>Draft genome sequence of Streptomyces yokosukanensis DSM 40224, type strain for the species Streptomyces yokosukanensis.</title>
        <authorList>
            <person name="Ruckert C."/>
            <person name="Winkler A."/>
            <person name="Kalinowski J."/>
            <person name="Kampfer P."/>
            <person name="Glaeser S."/>
        </authorList>
    </citation>
    <scope>NUCLEOTIDE SEQUENCE [LARGE SCALE GENOMIC DNA]</scope>
    <source>
        <strain evidence="5 6">DSM 40224</strain>
    </source>
</reference>
<name>A0A101PB74_9ACTN</name>
<proteinExistence type="predicted"/>
<evidence type="ECO:0000313" key="6">
    <source>
        <dbReference type="Proteomes" id="UP000053127"/>
    </source>
</evidence>
<evidence type="ECO:0000313" key="5">
    <source>
        <dbReference type="EMBL" id="KUN08296.1"/>
    </source>
</evidence>
<dbReference type="Gene3D" id="3.40.50.150">
    <property type="entry name" value="Vaccinia Virus protein VP39"/>
    <property type="match status" value="1"/>
</dbReference>
<keyword evidence="6" id="KW-1185">Reference proteome</keyword>
<sequence>MEQDIHDHRARRAVRETRDLFDDVAGVYDRTGVAFFGPVGERLVRLAALRRGEAVLDIGCGRGAVLFPAARALGTGGTATGIDISAAMVEATRAEARAAGLDTVGVLVGDGQAPGFPPGTFDAVTGGMSVHMLPDPAAAFRAYRRLLRPGGRLALSAPATVHRPEPEVFGLRSIARAAAAYAGGSGVYPYGEPFGGARHARAALLGAGFAEVEIHQETAYITARTAGQFLRWTRTHGMRRLWERIPPDRCPGIEEAIGAEAQARSAAADRIALRVPVTYVIARTPPGPPTPPPDPLDTADPAEPDVFAPEEQ</sequence>
<dbReference type="PANTHER" id="PTHR43861">
    <property type="entry name" value="TRANS-ACONITATE 2-METHYLTRANSFERASE-RELATED"/>
    <property type="match status" value="1"/>
</dbReference>
<feature type="domain" description="Methyltransferase" evidence="4">
    <location>
        <begin position="55"/>
        <end position="151"/>
    </location>
</feature>
<protein>
    <recommendedName>
        <fullName evidence="4">Methyltransferase domain-containing protein</fullName>
    </recommendedName>
</protein>
<dbReference type="PANTHER" id="PTHR43861:SF1">
    <property type="entry name" value="TRANS-ACONITATE 2-METHYLTRANSFERASE"/>
    <property type="match status" value="1"/>
</dbReference>
<dbReference type="GO" id="GO:0032259">
    <property type="term" value="P:methylation"/>
    <property type="evidence" value="ECO:0007669"/>
    <property type="project" value="UniProtKB-KW"/>
</dbReference>
<accession>A0A101PB74</accession>
<dbReference type="CDD" id="cd02440">
    <property type="entry name" value="AdoMet_MTases"/>
    <property type="match status" value="1"/>
</dbReference>
<feature type="compositionally biased region" description="Acidic residues" evidence="3">
    <location>
        <begin position="300"/>
        <end position="312"/>
    </location>
</feature>
<dbReference type="Pfam" id="PF13649">
    <property type="entry name" value="Methyltransf_25"/>
    <property type="match status" value="1"/>
</dbReference>
<dbReference type="EMBL" id="LMWN01000008">
    <property type="protein sequence ID" value="KUN08296.1"/>
    <property type="molecule type" value="Genomic_DNA"/>
</dbReference>
<comment type="caution">
    <text evidence="5">The sequence shown here is derived from an EMBL/GenBank/DDBJ whole genome shotgun (WGS) entry which is preliminary data.</text>
</comment>
<dbReference type="InterPro" id="IPR041698">
    <property type="entry name" value="Methyltransf_25"/>
</dbReference>
<evidence type="ECO:0000256" key="1">
    <source>
        <dbReference type="ARBA" id="ARBA00022603"/>
    </source>
</evidence>
<gene>
    <name evidence="5" type="ORF">AQI95_07860</name>
</gene>
<dbReference type="GO" id="GO:0017000">
    <property type="term" value="P:antibiotic biosynthetic process"/>
    <property type="evidence" value="ECO:0007669"/>
    <property type="project" value="UniProtKB-ARBA"/>
</dbReference>